<name>A0A382UJ80_9ZZZZ</name>
<accession>A0A382UJ80</accession>
<evidence type="ECO:0000313" key="1">
    <source>
        <dbReference type="EMBL" id="SVD33758.1"/>
    </source>
</evidence>
<organism evidence="1">
    <name type="scientific">marine metagenome</name>
    <dbReference type="NCBI Taxonomy" id="408172"/>
    <lineage>
        <taxon>unclassified sequences</taxon>
        <taxon>metagenomes</taxon>
        <taxon>ecological metagenomes</taxon>
    </lineage>
</organism>
<sequence>GEVVTSVVGATEAQYEAANALLTDGTAPVTVTVRTGALTTGISYLKTGS</sequence>
<dbReference type="EMBL" id="UINC01144323">
    <property type="protein sequence ID" value="SVD33758.1"/>
    <property type="molecule type" value="Genomic_DNA"/>
</dbReference>
<feature type="non-terminal residue" evidence="1">
    <location>
        <position position="1"/>
    </location>
</feature>
<reference evidence="1" key="1">
    <citation type="submission" date="2018-05" db="EMBL/GenBank/DDBJ databases">
        <authorList>
            <person name="Lanie J.A."/>
            <person name="Ng W.-L."/>
            <person name="Kazmierczak K.M."/>
            <person name="Andrzejewski T.M."/>
            <person name="Davidsen T.M."/>
            <person name="Wayne K.J."/>
            <person name="Tettelin H."/>
            <person name="Glass J.I."/>
            <person name="Rusch D."/>
            <person name="Podicherti R."/>
            <person name="Tsui H.-C.T."/>
            <person name="Winkler M.E."/>
        </authorList>
    </citation>
    <scope>NUCLEOTIDE SEQUENCE</scope>
</reference>
<proteinExistence type="predicted"/>
<gene>
    <name evidence="1" type="ORF">METZ01_LOCUS386612</name>
</gene>
<protein>
    <submittedName>
        <fullName evidence="1">Uncharacterized protein</fullName>
    </submittedName>
</protein>
<dbReference type="AlphaFoldDB" id="A0A382UJ80"/>